<evidence type="ECO:0000256" key="1">
    <source>
        <dbReference type="ARBA" id="ARBA00007749"/>
    </source>
</evidence>
<keyword evidence="3" id="KW-0378">Hydrolase</keyword>
<evidence type="ECO:0000256" key="2">
    <source>
        <dbReference type="ARBA" id="ARBA00022723"/>
    </source>
</evidence>
<dbReference type="Gene3D" id="3.60.15.10">
    <property type="entry name" value="Ribonuclease Z/Hydroxyacylglutathione hydrolase-like"/>
    <property type="match status" value="1"/>
</dbReference>
<protein>
    <submittedName>
        <fullName evidence="6">MBL fold metallo-hydrolase</fullName>
    </submittedName>
</protein>
<accession>A0ABW1U180</accession>
<comment type="similarity">
    <text evidence="1">Belongs to the metallo-beta-lactamase superfamily.</text>
</comment>
<dbReference type="CDD" id="cd16277">
    <property type="entry name" value="metallo-hydrolase-like_MBL-fold"/>
    <property type="match status" value="1"/>
</dbReference>
<gene>
    <name evidence="6" type="ORF">ACFQND_20735</name>
</gene>
<keyword evidence="2" id="KW-0479">Metal-binding</keyword>
<comment type="caution">
    <text evidence="6">The sequence shown here is derived from an EMBL/GenBank/DDBJ whole genome shotgun (WGS) entry which is preliminary data.</text>
</comment>
<evidence type="ECO:0000256" key="4">
    <source>
        <dbReference type="ARBA" id="ARBA00022833"/>
    </source>
</evidence>
<dbReference type="PANTHER" id="PTHR42978:SF6">
    <property type="entry name" value="QUORUM-QUENCHING LACTONASE YTNP-RELATED"/>
    <property type="match status" value="1"/>
</dbReference>
<evidence type="ECO:0000313" key="7">
    <source>
        <dbReference type="Proteomes" id="UP001596270"/>
    </source>
</evidence>
<evidence type="ECO:0000259" key="5">
    <source>
        <dbReference type="SMART" id="SM00849"/>
    </source>
</evidence>
<organism evidence="6 7">
    <name type="scientific">Polaromonas aquatica</name>
    <dbReference type="NCBI Taxonomy" id="332657"/>
    <lineage>
        <taxon>Bacteria</taxon>
        <taxon>Pseudomonadati</taxon>
        <taxon>Pseudomonadota</taxon>
        <taxon>Betaproteobacteria</taxon>
        <taxon>Burkholderiales</taxon>
        <taxon>Comamonadaceae</taxon>
        <taxon>Polaromonas</taxon>
    </lineage>
</organism>
<evidence type="ECO:0000313" key="6">
    <source>
        <dbReference type="EMBL" id="MFC6283661.1"/>
    </source>
</evidence>
<proteinExistence type="inferred from homology"/>
<dbReference type="SMART" id="SM00849">
    <property type="entry name" value="Lactamase_B"/>
    <property type="match status" value="1"/>
</dbReference>
<dbReference type="PANTHER" id="PTHR42978">
    <property type="entry name" value="QUORUM-QUENCHING LACTONASE YTNP-RELATED-RELATED"/>
    <property type="match status" value="1"/>
</dbReference>
<keyword evidence="7" id="KW-1185">Reference proteome</keyword>
<reference evidence="7" key="1">
    <citation type="journal article" date="2019" name="Int. J. Syst. Evol. Microbiol.">
        <title>The Global Catalogue of Microorganisms (GCM) 10K type strain sequencing project: providing services to taxonomists for standard genome sequencing and annotation.</title>
        <authorList>
            <consortium name="The Broad Institute Genomics Platform"/>
            <consortium name="The Broad Institute Genome Sequencing Center for Infectious Disease"/>
            <person name="Wu L."/>
            <person name="Ma J."/>
        </authorList>
    </citation>
    <scope>NUCLEOTIDE SEQUENCE [LARGE SCALE GENOMIC DNA]</scope>
    <source>
        <strain evidence="7">CCUG 39402</strain>
    </source>
</reference>
<evidence type="ECO:0000256" key="3">
    <source>
        <dbReference type="ARBA" id="ARBA00022801"/>
    </source>
</evidence>
<dbReference type="RefSeq" id="WP_371436538.1">
    <property type="nucleotide sequence ID" value="NZ_JBHSRS010000083.1"/>
</dbReference>
<dbReference type="Pfam" id="PF00753">
    <property type="entry name" value="Lactamase_B"/>
    <property type="match status" value="1"/>
</dbReference>
<dbReference type="Proteomes" id="UP001596270">
    <property type="component" value="Unassembled WGS sequence"/>
</dbReference>
<dbReference type="InterPro" id="IPR036866">
    <property type="entry name" value="RibonucZ/Hydroxyglut_hydro"/>
</dbReference>
<dbReference type="InterPro" id="IPR001279">
    <property type="entry name" value="Metallo-B-lactamas"/>
</dbReference>
<sequence length="294" mass="33350">MTTHFQIGDLRLDRVVESEFPVLEPAEVYPDWTPADLERDMSWLAPRFYDPAAGKLVLAFQGFVIRSHGKTILVDTCVGDCKERRRPAFDRQGWDWLDSLRSAGFAPEDIDIVLCTHFHVDHVGWNTRLVDGKWVPTFPNARYLFTRKEWDYWRSGEGESNIARTGDYMTDSIIPVVDAGLVDFVDTDHRIDDAVSLLPAPGHTPGLVCVSLQSQGQHAIIASDLLHTVLQIAYPDWSTRFCADPALSRRTRREFLERYANTDVLILPAHFPAPTAGHIVCEHNAFRFRFVGEG</sequence>
<dbReference type="EMBL" id="JBHSRS010000083">
    <property type="protein sequence ID" value="MFC6283661.1"/>
    <property type="molecule type" value="Genomic_DNA"/>
</dbReference>
<dbReference type="InterPro" id="IPR051013">
    <property type="entry name" value="MBL_superfamily_lactonases"/>
</dbReference>
<name>A0ABW1U180_9BURK</name>
<keyword evidence="4" id="KW-0862">Zinc</keyword>
<dbReference type="SUPFAM" id="SSF56281">
    <property type="entry name" value="Metallo-hydrolase/oxidoreductase"/>
    <property type="match status" value="1"/>
</dbReference>
<feature type="domain" description="Metallo-beta-lactamase" evidence="5">
    <location>
        <begin position="59"/>
        <end position="270"/>
    </location>
</feature>